<name>A0A1I4BJE8_9PSEU</name>
<dbReference type="Proteomes" id="UP000199025">
    <property type="component" value="Unassembled WGS sequence"/>
</dbReference>
<dbReference type="InterPro" id="IPR029068">
    <property type="entry name" value="Glyas_Bleomycin-R_OHBP_Dase"/>
</dbReference>
<dbReference type="AlphaFoldDB" id="A0A1I4BJE8"/>
<gene>
    <name evidence="1" type="ORF">SAMN05421835_12875</name>
</gene>
<evidence type="ECO:0000313" key="2">
    <source>
        <dbReference type="Proteomes" id="UP000199025"/>
    </source>
</evidence>
<evidence type="ECO:0008006" key="3">
    <source>
        <dbReference type="Google" id="ProtNLM"/>
    </source>
</evidence>
<dbReference type="SUPFAM" id="SSF54593">
    <property type="entry name" value="Glyoxalase/Bleomycin resistance protein/Dihydroxybiphenyl dioxygenase"/>
    <property type="match status" value="1"/>
</dbReference>
<reference evidence="1 2" key="1">
    <citation type="submission" date="2016-10" db="EMBL/GenBank/DDBJ databases">
        <authorList>
            <person name="de Groot N.N."/>
        </authorList>
    </citation>
    <scope>NUCLEOTIDE SEQUENCE [LARGE SCALE GENOMIC DNA]</scope>
    <source>
        <strain evidence="1 2">DSM 44468</strain>
    </source>
</reference>
<proteinExistence type="predicted"/>
<evidence type="ECO:0000313" key="1">
    <source>
        <dbReference type="EMBL" id="SFK68061.1"/>
    </source>
</evidence>
<protein>
    <recommendedName>
        <fullName evidence="3">VOC domain-containing protein</fullName>
    </recommendedName>
</protein>
<organism evidence="1 2">
    <name type="scientific">Amycolatopsis sacchari</name>
    <dbReference type="NCBI Taxonomy" id="115433"/>
    <lineage>
        <taxon>Bacteria</taxon>
        <taxon>Bacillati</taxon>
        <taxon>Actinomycetota</taxon>
        <taxon>Actinomycetes</taxon>
        <taxon>Pseudonocardiales</taxon>
        <taxon>Pseudonocardiaceae</taxon>
        <taxon>Amycolatopsis</taxon>
    </lineage>
</organism>
<dbReference type="STRING" id="115433.SAMN05421835_12875"/>
<sequence>MAAAVRDTAWPGGTPCWVDVMVSDPQRAAEFYGPLFGWEFADQGAEYGVT</sequence>
<accession>A0A1I4BJE8</accession>
<dbReference type="EMBL" id="FORP01000028">
    <property type="protein sequence ID" value="SFK68061.1"/>
    <property type="molecule type" value="Genomic_DNA"/>
</dbReference>
<dbReference type="Gene3D" id="3.10.180.10">
    <property type="entry name" value="2,3-Dihydroxybiphenyl 1,2-Dioxygenase, domain 1"/>
    <property type="match status" value="1"/>
</dbReference>
<keyword evidence="2" id="KW-1185">Reference proteome</keyword>